<comment type="subcellular location">
    <subcellularLocation>
        <location evidence="2">Cell membrane</location>
        <topology evidence="2">Multi-pass membrane protein</topology>
    </subcellularLocation>
</comment>
<keyword evidence="5" id="KW-0812">Transmembrane</keyword>
<dbReference type="PANTHER" id="PTHR45138">
    <property type="entry name" value="REGULATORY COMPONENTS OF SENSORY TRANSDUCTION SYSTEM"/>
    <property type="match status" value="1"/>
</dbReference>
<evidence type="ECO:0000256" key="7">
    <source>
        <dbReference type="ARBA" id="ARBA00023136"/>
    </source>
</evidence>
<dbReference type="PATRIC" id="fig|187330.3.peg.4255"/>
<evidence type="ECO:0000259" key="8">
    <source>
        <dbReference type="PROSITE" id="PS50887"/>
    </source>
</evidence>
<gene>
    <name evidence="9" type="ORF">ADS77_10695</name>
</gene>
<dbReference type="EC" id="2.7.7.65" evidence="3"/>
<evidence type="ECO:0000256" key="4">
    <source>
        <dbReference type="ARBA" id="ARBA00022475"/>
    </source>
</evidence>
<dbReference type="GO" id="GO:0052621">
    <property type="term" value="F:diguanylate cyclase activity"/>
    <property type="evidence" value="ECO:0007669"/>
    <property type="project" value="UniProtKB-EC"/>
</dbReference>
<dbReference type="InterPro" id="IPR043128">
    <property type="entry name" value="Rev_trsase/Diguanyl_cyclase"/>
</dbReference>
<dbReference type="InterPro" id="IPR033479">
    <property type="entry name" value="dCache_1"/>
</dbReference>
<evidence type="ECO:0000256" key="6">
    <source>
        <dbReference type="ARBA" id="ARBA00022989"/>
    </source>
</evidence>
<reference evidence="9 10" key="1">
    <citation type="submission" date="2015-08" db="EMBL/GenBank/DDBJ databases">
        <title>Draft Genome Sequence of Pseudoalteromonas porphyrae UCD-SED14.</title>
        <authorList>
            <person name="Coil D.A."/>
            <person name="Jospin G."/>
            <person name="Lee R.D."/>
            <person name="Eisen J.A."/>
        </authorList>
    </citation>
    <scope>NUCLEOTIDE SEQUENCE [LARGE SCALE GENOMIC DNA]</scope>
    <source>
        <strain evidence="9 10">UCD-SED14</strain>
    </source>
</reference>
<evidence type="ECO:0000313" key="9">
    <source>
        <dbReference type="EMBL" id="KPH63143.1"/>
    </source>
</evidence>
<dbReference type="AlphaFoldDB" id="A0A0N1MVP2"/>
<evidence type="ECO:0000256" key="5">
    <source>
        <dbReference type="ARBA" id="ARBA00022692"/>
    </source>
</evidence>
<evidence type="ECO:0000256" key="2">
    <source>
        <dbReference type="ARBA" id="ARBA00004651"/>
    </source>
</evidence>
<comment type="caution">
    <text evidence="9">The sequence shown here is derived from an EMBL/GenBank/DDBJ whole genome shotgun (WGS) entry which is preliminary data.</text>
</comment>
<dbReference type="Proteomes" id="UP000037848">
    <property type="component" value="Unassembled WGS sequence"/>
</dbReference>
<dbReference type="NCBIfam" id="TIGR00254">
    <property type="entry name" value="GGDEF"/>
    <property type="match status" value="1"/>
</dbReference>
<dbReference type="Pfam" id="PF00990">
    <property type="entry name" value="GGDEF"/>
    <property type="match status" value="1"/>
</dbReference>
<keyword evidence="4" id="KW-1003">Cell membrane</keyword>
<dbReference type="EMBL" id="LHPH01000010">
    <property type="protein sequence ID" value="KPH63143.1"/>
    <property type="molecule type" value="Genomic_DNA"/>
</dbReference>
<dbReference type="InterPro" id="IPR000160">
    <property type="entry name" value="GGDEF_dom"/>
</dbReference>
<comment type="cofactor">
    <cofactor evidence="1">
        <name>Mg(2+)</name>
        <dbReference type="ChEBI" id="CHEBI:18420"/>
    </cofactor>
</comment>
<dbReference type="SUPFAM" id="SSF55073">
    <property type="entry name" value="Nucleotide cyclase"/>
    <property type="match status" value="1"/>
</dbReference>
<name>A0A0N1MVP2_9GAMM</name>
<evidence type="ECO:0000256" key="1">
    <source>
        <dbReference type="ARBA" id="ARBA00001946"/>
    </source>
</evidence>
<protein>
    <recommendedName>
        <fullName evidence="3">diguanylate cyclase</fullName>
        <ecNumber evidence="3">2.7.7.65</ecNumber>
    </recommendedName>
</protein>
<dbReference type="InterPro" id="IPR029787">
    <property type="entry name" value="Nucleotide_cyclase"/>
</dbReference>
<dbReference type="CDD" id="cd01949">
    <property type="entry name" value="GGDEF"/>
    <property type="match status" value="1"/>
</dbReference>
<dbReference type="Gene3D" id="3.30.70.270">
    <property type="match status" value="1"/>
</dbReference>
<accession>A0A0N1MVP2</accession>
<dbReference type="GO" id="GO:0043709">
    <property type="term" value="P:cell adhesion involved in single-species biofilm formation"/>
    <property type="evidence" value="ECO:0007669"/>
    <property type="project" value="TreeGrafter"/>
</dbReference>
<evidence type="ECO:0000313" key="10">
    <source>
        <dbReference type="Proteomes" id="UP000037848"/>
    </source>
</evidence>
<dbReference type="PROSITE" id="PS50887">
    <property type="entry name" value="GGDEF"/>
    <property type="match status" value="1"/>
</dbReference>
<dbReference type="Gene3D" id="3.30.450.20">
    <property type="entry name" value="PAS domain"/>
    <property type="match status" value="1"/>
</dbReference>
<keyword evidence="6" id="KW-1133">Transmembrane helix</keyword>
<dbReference type="Pfam" id="PF02743">
    <property type="entry name" value="dCache_1"/>
    <property type="match status" value="1"/>
</dbReference>
<organism evidence="9 10">
    <name type="scientific">Pseudoalteromonas porphyrae</name>
    <dbReference type="NCBI Taxonomy" id="187330"/>
    <lineage>
        <taxon>Bacteria</taxon>
        <taxon>Pseudomonadati</taxon>
        <taxon>Pseudomonadota</taxon>
        <taxon>Gammaproteobacteria</taxon>
        <taxon>Alteromonadales</taxon>
        <taxon>Pseudoalteromonadaceae</taxon>
        <taxon>Pseudoalteromonas</taxon>
    </lineage>
</organism>
<evidence type="ECO:0000256" key="3">
    <source>
        <dbReference type="ARBA" id="ARBA00012528"/>
    </source>
</evidence>
<dbReference type="GO" id="GO:0005886">
    <property type="term" value="C:plasma membrane"/>
    <property type="evidence" value="ECO:0007669"/>
    <property type="project" value="UniProtKB-SubCell"/>
</dbReference>
<feature type="domain" description="GGDEF" evidence="8">
    <location>
        <begin position="351"/>
        <end position="479"/>
    </location>
</feature>
<dbReference type="PANTHER" id="PTHR45138:SF26">
    <property type="entry name" value="DIGUANYLATE CYCLASE"/>
    <property type="match status" value="1"/>
</dbReference>
<dbReference type="FunFam" id="3.30.70.270:FF:000001">
    <property type="entry name" value="Diguanylate cyclase domain protein"/>
    <property type="match status" value="1"/>
</dbReference>
<sequence>MLFMLLMRKKYNTILLGFLLCGFILTSWLSFNLAHNSISKETVNPLSLTQDTVYSEIQEDLMQPIYAAKNMANNTFLRRWAVQGESKPELLIEYLKYIKQDINIDISFFASSQSGVFYHDGDGVISGSENFTQQQWFIAAINSPHDYVINIDQHHLTPSKYTLFINYKVVDAHENIIGIAGVGITLSKLKKIITQYQRHYHRKIYFIDEQGSITLQASSEPTKLNNIHQNDELLPYLDNIFLKQQTAFEFEYNSQPAILHSRWVEQLGWYLIIEHHNKGTSSLVSQEILSSLLLSGSLILLVLCYAHRTFDKYQRQIEAIASFDKLSNALNRQAFDPLLTQHVIQAQQKQQRLSLILLDIDHFKHINDSYGHLAGDKIIQQVALTCQQVAQDNDVVCRWGGEEFIVLLPHSDLAKAQQTAEQIKHQLKNMVQVQEIAVTVSFGVAQYQIKESDESFISRADNALLQAKRLGRNRITLAS</sequence>
<dbReference type="GO" id="GO:1902201">
    <property type="term" value="P:negative regulation of bacterial-type flagellum-dependent cell motility"/>
    <property type="evidence" value="ECO:0007669"/>
    <property type="project" value="TreeGrafter"/>
</dbReference>
<dbReference type="STRING" id="187330.AMS58_15115"/>
<proteinExistence type="predicted"/>
<keyword evidence="10" id="KW-1185">Reference proteome</keyword>
<dbReference type="SMART" id="SM00267">
    <property type="entry name" value="GGDEF"/>
    <property type="match status" value="1"/>
</dbReference>
<dbReference type="InterPro" id="IPR050469">
    <property type="entry name" value="Diguanylate_Cyclase"/>
</dbReference>
<keyword evidence="7" id="KW-0472">Membrane</keyword>